<dbReference type="PROSITE" id="PS50800">
    <property type="entry name" value="SAP"/>
    <property type="match status" value="1"/>
</dbReference>
<dbReference type="SMART" id="SM00513">
    <property type="entry name" value="SAP"/>
    <property type="match status" value="1"/>
</dbReference>
<sequence length="350" mass="41334">MAKTKYVELDQNIIICENISNTKKKFKITDEDFKVIKMEDYELLKTHQFKVAQLKEICNFYNLKKGGNKDQLINKLYNFLKLSLFAVKIQKVVRGIFLKRFIKNGGKAYRKRNLCVNDTDFATLDNIKEIPFNQFFSWEQSDCIYGCDIMSFYGLINKKNYIGQSQKEVMNPYNREKIDDNTIKQFKQYLKLGKINKIEQIKEILEEPMDPKKKIEMKIVELFQFINELGNYSDSSWFTNLNLHRLVIFIRELYDIWNYRAQLSPSMMREIVPPHGNPFLGLQMHLAQHQNEEYLRKSALRIMDYMVKSGNTNDNRSLGAYYVLAALTLVSDEARNSLPWLYQSVAYNNS</sequence>
<protein>
    <recommendedName>
        <fullName evidence="1">SAP domain-containing protein</fullName>
    </recommendedName>
</protein>
<reference evidence="2" key="1">
    <citation type="journal article" date="2020" name="Nature">
        <title>Giant virus diversity and host interactions through global metagenomics.</title>
        <authorList>
            <person name="Schulz F."/>
            <person name="Roux S."/>
            <person name="Paez-Espino D."/>
            <person name="Jungbluth S."/>
            <person name="Walsh D.A."/>
            <person name="Denef V.J."/>
            <person name="McMahon K.D."/>
            <person name="Konstantinidis K.T."/>
            <person name="Eloe-Fadrosh E.A."/>
            <person name="Kyrpides N.C."/>
            <person name="Woyke T."/>
        </authorList>
    </citation>
    <scope>NUCLEOTIDE SEQUENCE</scope>
    <source>
        <strain evidence="2">GVMAG-M-3300023109-53</strain>
    </source>
</reference>
<dbReference type="InterPro" id="IPR036361">
    <property type="entry name" value="SAP_dom_sf"/>
</dbReference>
<proteinExistence type="predicted"/>
<dbReference type="Pfam" id="PF02037">
    <property type="entry name" value="SAP"/>
    <property type="match status" value="1"/>
</dbReference>
<dbReference type="InterPro" id="IPR003034">
    <property type="entry name" value="SAP_dom"/>
</dbReference>
<evidence type="ECO:0000259" key="1">
    <source>
        <dbReference type="PROSITE" id="PS50800"/>
    </source>
</evidence>
<organism evidence="2">
    <name type="scientific">viral metagenome</name>
    <dbReference type="NCBI Taxonomy" id="1070528"/>
    <lineage>
        <taxon>unclassified sequences</taxon>
        <taxon>metagenomes</taxon>
        <taxon>organismal metagenomes</taxon>
    </lineage>
</organism>
<evidence type="ECO:0000313" key="2">
    <source>
        <dbReference type="EMBL" id="QHT08896.1"/>
    </source>
</evidence>
<accession>A0A6C0CVN2</accession>
<dbReference type="SUPFAM" id="SSF68906">
    <property type="entry name" value="SAP domain"/>
    <property type="match status" value="1"/>
</dbReference>
<name>A0A6C0CVN2_9ZZZZ</name>
<feature type="domain" description="SAP" evidence="1">
    <location>
        <begin position="46"/>
        <end position="80"/>
    </location>
</feature>
<dbReference type="AlphaFoldDB" id="A0A6C0CVN2"/>
<dbReference type="PROSITE" id="PS50096">
    <property type="entry name" value="IQ"/>
    <property type="match status" value="1"/>
</dbReference>
<dbReference type="EMBL" id="MN739503">
    <property type="protein sequence ID" value="QHT08896.1"/>
    <property type="molecule type" value="Genomic_DNA"/>
</dbReference>